<dbReference type="InterPro" id="IPR032675">
    <property type="entry name" value="LRR_dom_sf"/>
</dbReference>
<keyword evidence="3" id="KW-1185">Reference proteome</keyword>
<dbReference type="PROSITE" id="PS50181">
    <property type="entry name" value="FBOX"/>
    <property type="match status" value="1"/>
</dbReference>
<dbReference type="InterPro" id="IPR001810">
    <property type="entry name" value="F-box_dom"/>
</dbReference>
<comment type="caution">
    <text evidence="2">The sequence shown here is derived from an EMBL/GenBank/DDBJ whole genome shotgun (WGS) entry which is preliminary data.</text>
</comment>
<accession>A0AAN9VQ69</accession>
<evidence type="ECO:0000313" key="2">
    <source>
        <dbReference type="EMBL" id="KAK7869329.1"/>
    </source>
</evidence>
<protein>
    <recommendedName>
        <fullName evidence="1">F-box domain-containing protein</fullName>
    </recommendedName>
</protein>
<proteinExistence type="predicted"/>
<dbReference type="EMBL" id="JAZDUA010000076">
    <property type="protein sequence ID" value="KAK7869329.1"/>
    <property type="molecule type" value="Genomic_DNA"/>
</dbReference>
<name>A0AAN9VQ69_9ORTH</name>
<sequence>MDNTIYSLNDDVLVEIFSYLDTDNLITKLYKVCEHWAHLISHDSRIWKNRWLVWNLSRSVNTMNKYLKRAPLLEKLKVVWVPRSNDCNVADSALALRNVLTLIPQALEVEISFPVISDILQYLNNNLVSLNVTNICNQHYSHLSRFKNLQMLKFGNAYDFCGRHLRSVCEECRSIKTIHLGDCRSLNTTDVIYSLKLIMTRIESLELNGYGLNDEVFVIFPQCKNLRELCIHDARLMRFSTFIEILHYSHIKVLHLSRLKLKYSVPVSNVKDRIVELNFTE</sequence>
<dbReference type="SUPFAM" id="SSF52047">
    <property type="entry name" value="RNI-like"/>
    <property type="match status" value="1"/>
</dbReference>
<feature type="domain" description="F-box" evidence="1">
    <location>
        <begin position="2"/>
        <end position="50"/>
    </location>
</feature>
<dbReference type="InterPro" id="IPR036047">
    <property type="entry name" value="F-box-like_dom_sf"/>
</dbReference>
<gene>
    <name evidence="2" type="ORF">R5R35_012890</name>
</gene>
<dbReference type="SUPFAM" id="SSF81383">
    <property type="entry name" value="F-box domain"/>
    <property type="match status" value="1"/>
</dbReference>
<dbReference type="Pfam" id="PF12937">
    <property type="entry name" value="F-box-like"/>
    <property type="match status" value="1"/>
</dbReference>
<dbReference type="AlphaFoldDB" id="A0AAN9VQ69"/>
<reference evidence="2 3" key="1">
    <citation type="submission" date="2024-03" db="EMBL/GenBank/DDBJ databases">
        <title>The genome assembly and annotation of the cricket Gryllus longicercus Weissman &amp; Gray.</title>
        <authorList>
            <person name="Szrajer S."/>
            <person name="Gray D."/>
            <person name="Ylla G."/>
        </authorList>
    </citation>
    <scope>NUCLEOTIDE SEQUENCE [LARGE SCALE GENOMIC DNA]</scope>
    <source>
        <strain evidence="2">DAG 2021-001</strain>
        <tissue evidence="2">Whole body minus gut</tissue>
    </source>
</reference>
<dbReference type="Gene3D" id="3.80.10.10">
    <property type="entry name" value="Ribonuclease Inhibitor"/>
    <property type="match status" value="1"/>
</dbReference>
<evidence type="ECO:0000259" key="1">
    <source>
        <dbReference type="PROSITE" id="PS50181"/>
    </source>
</evidence>
<dbReference type="Proteomes" id="UP001378592">
    <property type="component" value="Unassembled WGS sequence"/>
</dbReference>
<organism evidence="2 3">
    <name type="scientific">Gryllus longicercus</name>
    <dbReference type="NCBI Taxonomy" id="2509291"/>
    <lineage>
        <taxon>Eukaryota</taxon>
        <taxon>Metazoa</taxon>
        <taxon>Ecdysozoa</taxon>
        <taxon>Arthropoda</taxon>
        <taxon>Hexapoda</taxon>
        <taxon>Insecta</taxon>
        <taxon>Pterygota</taxon>
        <taxon>Neoptera</taxon>
        <taxon>Polyneoptera</taxon>
        <taxon>Orthoptera</taxon>
        <taxon>Ensifera</taxon>
        <taxon>Gryllidea</taxon>
        <taxon>Grylloidea</taxon>
        <taxon>Gryllidae</taxon>
        <taxon>Gryllinae</taxon>
        <taxon>Gryllus</taxon>
    </lineage>
</organism>
<evidence type="ECO:0000313" key="3">
    <source>
        <dbReference type="Proteomes" id="UP001378592"/>
    </source>
</evidence>